<proteinExistence type="predicted"/>
<protein>
    <submittedName>
        <fullName evidence="2">Uncharacterized protein</fullName>
    </submittedName>
</protein>
<evidence type="ECO:0000313" key="2">
    <source>
        <dbReference type="EMBL" id="TFC97860.1"/>
    </source>
</evidence>
<sequence length="87" mass="9366">MLSHTTTGALPHDWRGSTARSGGAQRLEYSGLTPTLSEEFDLDIHELKRREMTINEIARRTDPSSSPSPAIPTSSATTPPHPTGIVA</sequence>
<keyword evidence="3" id="KW-1185">Reference proteome</keyword>
<feature type="region of interest" description="Disordered" evidence="1">
    <location>
        <begin position="55"/>
        <end position="87"/>
    </location>
</feature>
<feature type="region of interest" description="Disordered" evidence="1">
    <location>
        <begin position="1"/>
        <end position="25"/>
    </location>
</feature>
<dbReference type="Proteomes" id="UP000298355">
    <property type="component" value="Unassembled WGS sequence"/>
</dbReference>
<comment type="caution">
    <text evidence="2">The sequence shown here is derived from an EMBL/GenBank/DDBJ whole genome shotgun (WGS) entry which is preliminary data.</text>
</comment>
<feature type="compositionally biased region" description="Low complexity" evidence="1">
    <location>
        <begin position="63"/>
        <end position="78"/>
    </location>
</feature>
<accession>A0ABY2IZA9</accession>
<evidence type="ECO:0000313" key="3">
    <source>
        <dbReference type="Proteomes" id="UP000298355"/>
    </source>
</evidence>
<reference evidence="2 3" key="1">
    <citation type="submission" date="2019-03" db="EMBL/GenBank/DDBJ databases">
        <title>Genomics of glacier-inhabiting Cryobacterium strains.</title>
        <authorList>
            <person name="Liu Q."/>
            <person name="Xin Y.-H."/>
        </authorList>
    </citation>
    <scope>NUCLEOTIDE SEQUENCE [LARGE SCALE GENOMIC DNA]</scope>
    <source>
        <strain evidence="2 3">TMT4-23</strain>
    </source>
</reference>
<name>A0ABY2IZA9_9MICO</name>
<gene>
    <name evidence="2" type="ORF">E3O65_09005</name>
</gene>
<organism evidence="2 3">
    <name type="scientific">Cryobacterium breve</name>
    <dbReference type="NCBI Taxonomy" id="1259258"/>
    <lineage>
        <taxon>Bacteria</taxon>
        <taxon>Bacillati</taxon>
        <taxon>Actinomycetota</taxon>
        <taxon>Actinomycetes</taxon>
        <taxon>Micrococcales</taxon>
        <taxon>Microbacteriaceae</taxon>
        <taxon>Cryobacterium</taxon>
    </lineage>
</organism>
<evidence type="ECO:0000256" key="1">
    <source>
        <dbReference type="SAM" id="MobiDB-lite"/>
    </source>
</evidence>
<dbReference type="EMBL" id="SOGJ01000022">
    <property type="protein sequence ID" value="TFC97860.1"/>
    <property type="molecule type" value="Genomic_DNA"/>
</dbReference>